<comment type="subcellular location">
    <subcellularLocation>
        <location evidence="1">Nucleus</location>
    </subcellularLocation>
</comment>
<keyword evidence="7" id="KW-0808">Transferase</keyword>
<accession>A0A1G4ILS3</accession>
<evidence type="ECO:0000256" key="21">
    <source>
        <dbReference type="SAM" id="MobiDB-lite"/>
    </source>
</evidence>
<evidence type="ECO:0000256" key="3">
    <source>
        <dbReference type="ARBA" id="ARBA00012409"/>
    </source>
</evidence>
<organism evidence="23 24">
    <name type="scientific">Lachancea mirantina</name>
    <dbReference type="NCBI Taxonomy" id="1230905"/>
    <lineage>
        <taxon>Eukaryota</taxon>
        <taxon>Fungi</taxon>
        <taxon>Dikarya</taxon>
        <taxon>Ascomycota</taxon>
        <taxon>Saccharomycotina</taxon>
        <taxon>Saccharomycetes</taxon>
        <taxon>Saccharomycetales</taxon>
        <taxon>Saccharomycetaceae</taxon>
        <taxon>Lachancea</taxon>
    </lineage>
</organism>
<comment type="catalytic activity">
    <reaction evidence="18">
        <text>L-threonyl-[protein] + ATP = O-phospho-L-threonyl-[protein] + ADP + H(+)</text>
        <dbReference type="Rhea" id="RHEA:46608"/>
        <dbReference type="Rhea" id="RHEA-COMP:11060"/>
        <dbReference type="Rhea" id="RHEA-COMP:11605"/>
        <dbReference type="ChEBI" id="CHEBI:15378"/>
        <dbReference type="ChEBI" id="CHEBI:30013"/>
        <dbReference type="ChEBI" id="CHEBI:30616"/>
        <dbReference type="ChEBI" id="CHEBI:61977"/>
        <dbReference type="ChEBI" id="CHEBI:456216"/>
        <dbReference type="EC" id="2.7.11.22"/>
    </reaction>
</comment>
<dbReference type="Gene3D" id="3.30.200.20">
    <property type="entry name" value="Phosphorylase Kinase, domain 1"/>
    <property type="match status" value="2"/>
</dbReference>
<comment type="catalytic activity">
    <reaction evidence="20">
        <text>[DNA-directed RNA polymerase] + ATP = phospho-[DNA-directed RNA polymerase] + ADP + H(+)</text>
        <dbReference type="Rhea" id="RHEA:10216"/>
        <dbReference type="Rhea" id="RHEA-COMP:11321"/>
        <dbReference type="Rhea" id="RHEA-COMP:11322"/>
        <dbReference type="ChEBI" id="CHEBI:15378"/>
        <dbReference type="ChEBI" id="CHEBI:30616"/>
        <dbReference type="ChEBI" id="CHEBI:43176"/>
        <dbReference type="ChEBI" id="CHEBI:68546"/>
        <dbReference type="ChEBI" id="CHEBI:456216"/>
        <dbReference type="EC" id="2.7.11.23"/>
    </reaction>
</comment>
<dbReference type="InterPro" id="IPR008271">
    <property type="entry name" value="Ser/Thr_kinase_AS"/>
</dbReference>
<sequence>MYSSQNRASNLYPIPHQNGYSIQGQQQSLEASSWQRPHEMVEAKSTSPVGGKPMLMANNNVFSIGPYKKRKDASRISVVEKYEIIGYIAAGTYGKVYKARRIENGEERVSGLDTGGASLTSSVESTKDLGLAMDAKFINQSTRVHEAGTGDFQQLGSKQDASDLLNNATKESNRNGTSNSADSSKASPFYAIKKFKTEREGTEQLHYTGISQSACREMSLCRELKNKHLTHLVEIFLERKSIYMVSEFAEHDLLQIIHFHSHPEKRLIPPKMLKSIIWQILDGVSYLHQNWILHRDLKPANIMVTVDGCVKIGDLGLARKFNNIVQTLYTGDKVVVTIWYRAPELLLGARHYTPAIDLWAVGCIFAELIGLRPIFKGEEAKMDSKKSVPFQANQLQRILEILGTPTEKTWSHIHKYPEFEQLARFPKYRDNLPVWYHSAGGRDKNALHLLYQLLCYDPISRLDAINALDHPYFASEETSLCENVFEGLNYKYPPRRIHTGDNDIVNVAGPKTKNASTHQQQPTAPNNASAAALGGLGVNRRILAAAAAAAAAVSGNNNVSQPGVSASLSGPAKKKRK</sequence>
<keyword evidence="11" id="KW-0067">ATP-binding</keyword>
<evidence type="ECO:0000256" key="11">
    <source>
        <dbReference type="ARBA" id="ARBA00022840"/>
    </source>
</evidence>
<evidence type="ECO:0000256" key="14">
    <source>
        <dbReference type="ARBA" id="ARBA00023159"/>
    </source>
</evidence>
<keyword evidence="13" id="KW-0805">Transcription regulation</keyword>
<dbReference type="SMART" id="SM00220">
    <property type="entry name" value="S_TKc"/>
    <property type="match status" value="1"/>
</dbReference>
<evidence type="ECO:0000256" key="7">
    <source>
        <dbReference type="ARBA" id="ARBA00022679"/>
    </source>
</evidence>
<dbReference type="SUPFAM" id="SSF56112">
    <property type="entry name" value="Protein kinase-like (PK-like)"/>
    <property type="match status" value="1"/>
</dbReference>
<keyword evidence="10" id="KW-0418">Kinase</keyword>
<comment type="similarity">
    <text evidence="2">Belongs to the protein kinase superfamily. CMGC Ser/Thr protein kinase family. CDC2/CDKX subfamily.</text>
</comment>
<feature type="domain" description="Protein kinase" evidence="22">
    <location>
        <begin position="82"/>
        <end position="473"/>
    </location>
</feature>
<evidence type="ECO:0000256" key="19">
    <source>
        <dbReference type="ARBA" id="ARBA00048367"/>
    </source>
</evidence>
<keyword evidence="9" id="KW-0547">Nucleotide-binding</keyword>
<feature type="region of interest" description="Disordered" evidence="21">
    <location>
        <begin position="508"/>
        <end position="528"/>
    </location>
</feature>
<evidence type="ECO:0000256" key="5">
    <source>
        <dbReference type="ARBA" id="ARBA00022491"/>
    </source>
</evidence>
<comment type="catalytic activity">
    <reaction evidence="19">
        <text>L-seryl-[protein] + ATP = O-phospho-L-seryl-[protein] + ADP + H(+)</text>
        <dbReference type="Rhea" id="RHEA:17989"/>
        <dbReference type="Rhea" id="RHEA-COMP:9863"/>
        <dbReference type="Rhea" id="RHEA-COMP:11604"/>
        <dbReference type="ChEBI" id="CHEBI:15378"/>
        <dbReference type="ChEBI" id="CHEBI:29999"/>
        <dbReference type="ChEBI" id="CHEBI:30616"/>
        <dbReference type="ChEBI" id="CHEBI:83421"/>
        <dbReference type="ChEBI" id="CHEBI:456216"/>
        <dbReference type="EC" id="2.7.11.22"/>
    </reaction>
</comment>
<reference evidence="23 24" key="1">
    <citation type="submission" date="2016-03" db="EMBL/GenBank/DDBJ databases">
        <authorList>
            <person name="Devillers H."/>
        </authorList>
    </citation>
    <scope>NUCLEOTIDE SEQUENCE [LARGE SCALE GENOMIC DNA]</scope>
    <source>
        <strain evidence="23">CBS 11717</strain>
    </source>
</reference>
<protein>
    <recommendedName>
        <fullName evidence="17">Cyclin-dependent kinase 8</fullName>
        <ecNumber evidence="4">2.7.11.22</ecNumber>
        <ecNumber evidence="3">2.7.11.23</ecNumber>
    </recommendedName>
</protein>
<dbReference type="GO" id="GO:0004693">
    <property type="term" value="F:cyclin-dependent protein serine/threonine kinase activity"/>
    <property type="evidence" value="ECO:0007669"/>
    <property type="project" value="UniProtKB-EC"/>
</dbReference>
<dbReference type="GO" id="GO:0009891">
    <property type="term" value="P:positive regulation of biosynthetic process"/>
    <property type="evidence" value="ECO:0007669"/>
    <property type="project" value="UniProtKB-ARBA"/>
</dbReference>
<evidence type="ECO:0000256" key="1">
    <source>
        <dbReference type="ARBA" id="ARBA00004123"/>
    </source>
</evidence>
<feature type="region of interest" description="Disordered" evidence="21">
    <location>
        <begin position="554"/>
        <end position="577"/>
    </location>
</feature>
<keyword evidence="12" id="KW-0460">Magnesium</keyword>
<evidence type="ECO:0000256" key="12">
    <source>
        <dbReference type="ARBA" id="ARBA00022842"/>
    </source>
</evidence>
<dbReference type="GO" id="GO:0008353">
    <property type="term" value="F:RNA polymerase II CTD heptapeptide repeat kinase activity"/>
    <property type="evidence" value="ECO:0007669"/>
    <property type="project" value="UniProtKB-EC"/>
</dbReference>
<dbReference type="FunFam" id="3.30.200.20:FF:000774">
    <property type="entry name" value="Serine/threonine-protein kinase SSN3"/>
    <property type="match status" value="1"/>
</dbReference>
<evidence type="ECO:0000256" key="13">
    <source>
        <dbReference type="ARBA" id="ARBA00023015"/>
    </source>
</evidence>
<evidence type="ECO:0000256" key="20">
    <source>
        <dbReference type="ARBA" id="ARBA00049280"/>
    </source>
</evidence>
<dbReference type="STRING" id="1230905.A0A1G4ILS3"/>
<dbReference type="Pfam" id="PF00069">
    <property type="entry name" value="Pkinase"/>
    <property type="match status" value="1"/>
</dbReference>
<evidence type="ECO:0000256" key="16">
    <source>
        <dbReference type="ARBA" id="ARBA00023242"/>
    </source>
</evidence>
<dbReference type="GO" id="GO:0046872">
    <property type="term" value="F:metal ion binding"/>
    <property type="evidence" value="ECO:0007669"/>
    <property type="project" value="UniProtKB-KW"/>
</dbReference>
<keyword evidence="16" id="KW-0539">Nucleus</keyword>
<keyword evidence="24" id="KW-1185">Reference proteome</keyword>
<evidence type="ECO:0000256" key="17">
    <source>
        <dbReference type="ARBA" id="ARBA00041823"/>
    </source>
</evidence>
<proteinExistence type="inferred from homology"/>
<evidence type="ECO:0000256" key="6">
    <source>
        <dbReference type="ARBA" id="ARBA00022527"/>
    </source>
</evidence>
<evidence type="ECO:0000256" key="9">
    <source>
        <dbReference type="ARBA" id="ARBA00022741"/>
    </source>
</evidence>
<dbReference type="InterPro" id="IPR000719">
    <property type="entry name" value="Prot_kinase_dom"/>
</dbReference>
<keyword evidence="15" id="KW-0804">Transcription</keyword>
<evidence type="ECO:0000256" key="15">
    <source>
        <dbReference type="ARBA" id="ARBA00023163"/>
    </source>
</evidence>
<dbReference type="EC" id="2.7.11.23" evidence="3"/>
<evidence type="ECO:0000256" key="4">
    <source>
        <dbReference type="ARBA" id="ARBA00012425"/>
    </source>
</evidence>
<keyword evidence="6" id="KW-0723">Serine/threonine-protein kinase</keyword>
<dbReference type="FunFam" id="1.10.510.10:FF:000408">
    <property type="entry name" value="Serine/threonine-protein kinase SSN3"/>
    <property type="match status" value="1"/>
</dbReference>
<evidence type="ECO:0000256" key="10">
    <source>
        <dbReference type="ARBA" id="ARBA00022777"/>
    </source>
</evidence>
<dbReference type="OrthoDB" id="6284126at2759"/>
<dbReference type="PANTHER" id="PTHR24056:SF495">
    <property type="entry name" value="CYCLIN-DEPENDENT KINASE 8-RELATED"/>
    <property type="match status" value="1"/>
</dbReference>
<dbReference type="PROSITE" id="PS00108">
    <property type="entry name" value="PROTEIN_KINASE_ST"/>
    <property type="match status" value="1"/>
</dbReference>
<evidence type="ECO:0000313" key="23">
    <source>
        <dbReference type="EMBL" id="SCU77538.1"/>
    </source>
</evidence>
<evidence type="ECO:0000259" key="22">
    <source>
        <dbReference type="PROSITE" id="PS50011"/>
    </source>
</evidence>
<gene>
    <name evidence="23" type="ORF">LAMI_0A01486G</name>
</gene>
<dbReference type="CDD" id="cd07842">
    <property type="entry name" value="STKc_CDK8_like"/>
    <property type="match status" value="1"/>
</dbReference>
<feature type="compositionally biased region" description="Polar residues" evidence="21">
    <location>
        <begin position="513"/>
        <end position="528"/>
    </location>
</feature>
<dbReference type="GO" id="GO:0016592">
    <property type="term" value="C:mediator complex"/>
    <property type="evidence" value="ECO:0007669"/>
    <property type="project" value="TreeGrafter"/>
</dbReference>
<keyword evidence="8" id="KW-0479">Metal-binding</keyword>
<dbReference type="EMBL" id="LT598462">
    <property type="protein sequence ID" value="SCU77538.1"/>
    <property type="molecule type" value="Genomic_DNA"/>
</dbReference>
<keyword evidence="5" id="KW-0678">Repressor</keyword>
<feature type="compositionally biased region" description="Polar residues" evidence="21">
    <location>
        <begin position="554"/>
        <end position="568"/>
    </location>
</feature>
<evidence type="ECO:0000313" key="24">
    <source>
        <dbReference type="Proteomes" id="UP000191024"/>
    </source>
</evidence>
<dbReference type="InterPro" id="IPR050108">
    <property type="entry name" value="CDK"/>
</dbReference>
<dbReference type="AlphaFoldDB" id="A0A1G4ILS3"/>
<keyword evidence="14" id="KW-0010">Activator</keyword>
<dbReference type="GO" id="GO:0005524">
    <property type="term" value="F:ATP binding"/>
    <property type="evidence" value="ECO:0007669"/>
    <property type="project" value="UniProtKB-KW"/>
</dbReference>
<dbReference type="Gene3D" id="1.10.510.10">
    <property type="entry name" value="Transferase(Phosphotransferase) domain 1"/>
    <property type="match status" value="1"/>
</dbReference>
<dbReference type="InterPro" id="IPR011009">
    <property type="entry name" value="Kinase-like_dom_sf"/>
</dbReference>
<name>A0A1G4ILS3_9SACH</name>
<dbReference type="PANTHER" id="PTHR24056">
    <property type="entry name" value="CELL DIVISION PROTEIN KINASE"/>
    <property type="match status" value="1"/>
</dbReference>
<evidence type="ECO:0000256" key="8">
    <source>
        <dbReference type="ARBA" id="ARBA00022723"/>
    </source>
</evidence>
<dbReference type="GO" id="GO:0000307">
    <property type="term" value="C:cyclin-dependent protein kinase holoenzyme complex"/>
    <property type="evidence" value="ECO:0007669"/>
    <property type="project" value="UniProtKB-ARBA"/>
</dbReference>
<dbReference type="EC" id="2.7.11.22" evidence="4"/>
<dbReference type="PROSITE" id="PS50011">
    <property type="entry name" value="PROTEIN_KINASE_DOM"/>
    <property type="match status" value="1"/>
</dbReference>
<dbReference type="Proteomes" id="UP000191024">
    <property type="component" value="Chromosome A"/>
</dbReference>
<evidence type="ECO:0000256" key="18">
    <source>
        <dbReference type="ARBA" id="ARBA00047811"/>
    </source>
</evidence>
<evidence type="ECO:0000256" key="2">
    <source>
        <dbReference type="ARBA" id="ARBA00006485"/>
    </source>
</evidence>